<gene>
    <name evidence="2" type="ORF">P3W85_03775</name>
</gene>
<accession>A0ABT6AHJ8</accession>
<comment type="caution">
    <text evidence="2">The sequence shown here is derived from an EMBL/GenBank/DDBJ whole genome shotgun (WGS) entry which is preliminary data.</text>
</comment>
<feature type="non-terminal residue" evidence="2">
    <location>
        <position position="82"/>
    </location>
</feature>
<evidence type="ECO:0000313" key="3">
    <source>
        <dbReference type="Proteomes" id="UP001216674"/>
    </source>
</evidence>
<evidence type="ECO:0000256" key="1">
    <source>
        <dbReference type="SAM" id="MobiDB-lite"/>
    </source>
</evidence>
<proteinExistence type="predicted"/>
<dbReference type="Proteomes" id="UP001216674">
    <property type="component" value="Unassembled WGS sequence"/>
</dbReference>
<dbReference type="Gene3D" id="1.20.1640.10">
    <property type="entry name" value="Multidrug efflux transporter AcrB transmembrane domain"/>
    <property type="match status" value="1"/>
</dbReference>
<dbReference type="SUPFAM" id="SSF82866">
    <property type="entry name" value="Multidrug efflux transporter AcrB transmembrane domain"/>
    <property type="match status" value="1"/>
</dbReference>
<protein>
    <submittedName>
        <fullName evidence="2">Uncharacterized protein</fullName>
    </submittedName>
</protein>
<dbReference type="RefSeq" id="WP_276263782.1">
    <property type="nucleotide sequence ID" value="NZ_JARJLM010000064.1"/>
</dbReference>
<sequence>MRHPPFSYAPGPERIALPQPARKGHPAPHHFKVPANLIALGAIDFGLIVDAAVNRLAQSEDLHEAVVEGAALRLRPVVMTAM</sequence>
<evidence type="ECO:0000313" key="2">
    <source>
        <dbReference type="EMBL" id="MDF3832075.1"/>
    </source>
</evidence>
<dbReference type="EMBL" id="JARJLM010000064">
    <property type="protein sequence ID" value="MDF3832075.1"/>
    <property type="molecule type" value="Genomic_DNA"/>
</dbReference>
<feature type="region of interest" description="Disordered" evidence="1">
    <location>
        <begin position="1"/>
        <end position="28"/>
    </location>
</feature>
<keyword evidence="3" id="KW-1185">Reference proteome</keyword>
<name>A0ABT6AHJ8_9BURK</name>
<reference evidence="2 3" key="1">
    <citation type="submission" date="2023-03" db="EMBL/GenBank/DDBJ databases">
        <title>Draft assemblies of triclosan tolerant bacteria isolated from returned activated sludge.</title>
        <authorList>
            <person name="Van Hamelsveld S."/>
        </authorList>
    </citation>
    <scope>NUCLEOTIDE SEQUENCE [LARGE SCALE GENOMIC DNA]</scope>
    <source>
        <strain evidence="2 3">GW210010_S58</strain>
    </source>
</reference>
<organism evidence="2 3">
    <name type="scientific">Cupriavidus basilensis</name>
    <dbReference type="NCBI Taxonomy" id="68895"/>
    <lineage>
        <taxon>Bacteria</taxon>
        <taxon>Pseudomonadati</taxon>
        <taxon>Pseudomonadota</taxon>
        <taxon>Betaproteobacteria</taxon>
        <taxon>Burkholderiales</taxon>
        <taxon>Burkholderiaceae</taxon>
        <taxon>Cupriavidus</taxon>
    </lineage>
</organism>